<feature type="domain" description="OmpA-like" evidence="3">
    <location>
        <begin position="269"/>
        <end position="393"/>
    </location>
</feature>
<dbReference type="EMBL" id="JBBEGM010000005">
    <property type="protein sequence ID" value="MEJ2862428.1"/>
    <property type="molecule type" value="Genomic_DNA"/>
</dbReference>
<dbReference type="InterPro" id="IPR006665">
    <property type="entry name" value="OmpA-like"/>
</dbReference>
<evidence type="ECO:0000259" key="3">
    <source>
        <dbReference type="PROSITE" id="PS51123"/>
    </source>
</evidence>
<gene>
    <name evidence="4" type="ORF">WCD58_14750</name>
</gene>
<sequence>MHQTPRSWARRRAVKVLHIALGGALLATAACGSGDAQATASIAVVTASHDDELEPTFSPGDIGLLSAHAQSARGRDDAAPVHVVTADPATTETVDLTPRRPNGQVELGARRDALIADRIAQLARVVDAHVRAGGEPDLLGALGTATRTDASVILVLADGLAPGRGWDFRVSGWDVYPPDLGDRLRATGALPDARGRTIVLSGLGRTAGDQPLLGVREQQRLRELWLGVCAATGARCTVDDGVRPARPPLSPVPGPVVDVPRIATVPGPGGTTEITIPTSVLFGPDSCLFIDPAAATAAVADVAARLRSGGETVTVSGRTAPVGDDGISLARCRAQQIADLLLAAGVDPDLVLDVRADGSRADPPDAARDASGRLDPARLPALRRVVLTLTPREMP</sequence>
<evidence type="ECO:0000256" key="1">
    <source>
        <dbReference type="PROSITE-ProRule" id="PRU00473"/>
    </source>
</evidence>
<dbReference type="RefSeq" id="WP_337703802.1">
    <property type="nucleotide sequence ID" value="NZ_JBBEGM010000005.1"/>
</dbReference>
<evidence type="ECO:0000313" key="5">
    <source>
        <dbReference type="Proteomes" id="UP001369736"/>
    </source>
</evidence>
<evidence type="ECO:0000256" key="2">
    <source>
        <dbReference type="SAM" id="SignalP"/>
    </source>
</evidence>
<dbReference type="PROSITE" id="PS51123">
    <property type="entry name" value="OMPA_2"/>
    <property type="match status" value="1"/>
</dbReference>
<protein>
    <recommendedName>
        <fullName evidence="3">OmpA-like domain-containing protein</fullName>
    </recommendedName>
</protein>
<dbReference type="InterPro" id="IPR036737">
    <property type="entry name" value="OmpA-like_sf"/>
</dbReference>
<reference evidence="4 5" key="1">
    <citation type="submission" date="2024-03" db="EMBL/GenBank/DDBJ databases">
        <title>Actinomycetospora sp. OC33-EN07, a novel actinomycete isolated from wild orchid (Aerides multiflora).</title>
        <authorList>
            <person name="Suriyachadkun C."/>
        </authorList>
    </citation>
    <scope>NUCLEOTIDE SEQUENCE [LARGE SCALE GENOMIC DNA]</scope>
    <source>
        <strain evidence="4 5">OC33-EN07</strain>
    </source>
</reference>
<comment type="caution">
    <text evidence="4">The sequence shown here is derived from an EMBL/GenBank/DDBJ whole genome shotgun (WGS) entry which is preliminary data.</text>
</comment>
<organism evidence="4 5">
    <name type="scientific">Actinomycetospora flava</name>
    <dbReference type="NCBI Taxonomy" id="3129232"/>
    <lineage>
        <taxon>Bacteria</taxon>
        <taxon>Bacillati</taxon>
        <taxon>Actinomycetota</taxon>
        <taxon>Actinomycetes</taxon>
        <taxon>Pseudonocardiales</taxon>
        <taxon>Pseudonocardiaceae</taxon>
        <taxon>Actinomycetospora</taxon>
    </lineage>
</organism>
<dbReference type="SUPFAM" id="SSF103088">
    <property type="entry name" value="OmpA-like"/>
    <property type="match status" value="1"/>
</dbReference>
<dbReference type="Gene3D" id="3.30.1330.60">
    <property type="entry name" value="OmpA-like domain"/>
    <property type="match status" value="1"/>
</dbReference>
<accession>A0ABU8M544</accession>
<keyword evidence="5" id="KW-1185">Reference proteome</keyword>
<name>A0ABU8M544_9PSEU</name>
<dbReference type="PROSITE" id="PS51318">
    <property type="entry name" value="TAT"/>
    <property type="match status" value="1"/>
</dbReference>
<dbReference type="Proteomes" id="UP001369736">
    <property type="component" value="Unassembled WGS sequence"/>
</dbReference>
<feature type="signal peptide" evidence="2">
    <location>
        <begin position="1"/>
        <end position="29"/>
    </location>
</feature>
<proteinExistence type="predicted"/>
<evidence type="ECO:0000313" key="4">
    <source>
        <dbReference type="EMBL" id="MEJ2862428.1"/>
    </source>
</evidence>
<keyword evidence="2" id="KW-0732">Signal</keyword>
<dbReference type="InterPro" id="IPR006311">
    <property type="entry name" value="TAT_signal"/>
</dbReference>
<keyword evidence="1" id="KW-0472">Membrane</keyword>
<feature type="chain" id="PRO_5045766235" description="OmpA-like domain-containing protein" evidence="2">
    <location>
        <begin position="30"/>
        <end position="395"/>
    </location>
</feature>
<dbReference type="PROSITE" id="PS51257">
    <property type="entry name" value="PROKAR_LIPOPROTEIN"/>
    <property type="match status" value="1"/>
</dbReference>